<dbReference type="GO" id="GO:0016020">
    <property type="term" value="C:membrane"/>
    <property type="evidence" value="ECO:0007669"/>
    <property type="project" value="UniProtKB-SubCell"/>
</dbReference>
<dbReference type="GO" id="GO:0022857">
    <property type="term" value="F:transmembrane transporter activity"/>
    <property type="evidence" value="ECO:0007669"/>
    <property type="project" value="InterPro"/>
</dbReference>
<feature type="transmembrane region" description="Helical" evidence="6">
    <location>
        <begin position="296"/>
        <end position="316"/>
    </location>
</feature>
<keyword evidence="9" id="KW-1185">Reference proteome</keyword>
<evidence type="ECO:0000256" key="2">
    <source>
        <dbReference type="ARBA" id="ARBA00022692"/>
    </source>
</evidence>
<dbReference type="InterPro" id="IPR005829">
    <property type="entry name" value="Sugar_transporter_CS"/>
</dbReference>
<dbReference type="InterPro" id="IPR036259">
    <property type="entry name" value="MFS_trans_sf"/>
</dbReference>
<gene>
    <name evidence="8" type="ORF">RRG08_013251</name>
</gene>
<dbReference type="PANTHER" id="PTHR24064">
    <property type="entry name" value="SOLUTE CARRIER FAMILY 22 MEMBER"/>
    <property type="match status" value="1"/>
</dbReference>
<dbReference type="EMBL" id="JAWDGP010003329">
    <property type="protein sequence ID" value="KAK3775406.1"/>
    <property type="molecule type" value="Genomic_DNA"/>
</dbReference>
<comment type="subcellular location">
    <subcellularLocation>
        <location evidence="1">Membrane</location>
        <topology evidence="1">Multi-pass membrane protein</topology>
    </subcellularLocation>
</comment>
<feature type="transmembrane region" description="Helical" evidence="6">
    <location>
        <begin position="387"/>
        <end position="408"/>
    </location>
</feature>
<feature type="domain" description="Major facilitator superfamily (MFS) profile" evidence="7">
    <location>
        <begin position="100"/>
        <end position="560"/>
    </location>
</feature>
<proteinExistence type="predicted"/>
<evidence type="ECO:0000313" key="8">
    <source>
        <dbReference type="EMBL" id="KAK3775406.1"/>
    </source>
</evidence>
<evidence type="ECO:0000256" key="5">
    <source>
        <dbReference type="SAM" id="MobiDB-lite"/>
    </source>
</evidence>
<feature type="compositionally biased region" description="Low complexity" evidence="5">
    <location>
        <begin position="609"/>
        <end position="621"/>
    </location>
</feature>
<keyword evidence="3 6" id="KW-1133">Transmembrane helix</keyword>
<dbReference type="InterPro" id="IPR005828">
    <property type="entry name" value="MFS_sugar_transport-like"/>
</dbReference>
<feature type="transmembrane region" description="Helical" evidence="6">
    <location>
        <begin position="271"/>
        <end position="290"/>
    </location>
</feature>
<dbReference type="SUPFAM" id="SSF103473">
    <property type="entry name" value="MFS general substrate transporter"/>
    <property type="match status" value="1"/>
</dbReference>
<evidence type="ECO:0000256" key="1">
    <source>
        <dbReference type="ARBA" id="ARBA00004141"/>
    </source>
</evidence>
<dbReference type="InterPro" id="IPR020846">
    <property type="entry name" value="MFS_dom"/>
</dbReference>
<feature type="transmembrane region" description="Helical" evidence="6">
    <location>
        <begin position="414"/>
        <end position="436"/>
    </location>
</feature>
<evidence type="ECO:0000256" key="6">
    <source>
        <dbReference type="SAM" id="Phobius"/>
    </source>
</evidence>
<dbReference type="PROSITE" id="PS50850">
    <property type="entry name" value="MFS"/>
    <property type="match status" value="1"/>
</dbReference>
<feature type="transmembrane region" description="Helical" evidence="6">
    <location>
        <begin position="535"/>
        <end position="555"/>
    </location>
</feature>
<reference evidence="8" key="1">
    <citation type="journal article" date="2023" name="G3 (Bethesda)">
        <title>A reference genome for the long-term kleptoplast-retaining sea slug Elysia crispata morphotype clarki.</title>
        <authorList>
            <person name="Eastman K.E."/>
            <person name="Pendleton A.L."/>
            <person name="Shaikh M.A."/>
            <person name="Suttiyut T."/>
            <person name="Ogas R."/>
            <person name="Tomko P."/>
            <person name="Gavelis G."/>
            <person name="Widhalm J.R."/>
            <person name="Wisecaver J.H."/>
        </authorList>
    </citation>
    <scope>NUCLEOTIDE SEQUENCE</scope>
    <source>
        <strain evidence="8">ECLA1</strain>
    </source>
</reference>
<feature type="transmembrane region" description="Helical" evidence="6">
    <location>
        <begin position="81"/>
        <end position="102"/>
    </location>
</feature>
<evidence type="ECO:0000313" key="9">
    <source>
        <dbReference type="Proteomes" id="UP001283361"/>
    </source>
</evidence>
<feature type="compositionally biased region" description="Basic and acidic residues" evidence="5">
    <location>
        <begin position="579"/>
        <end position="608"/>
    </location>
</feature>
<accession>A0AAE0ZV21</accession>
<dbReference type="Gene3D" id="1.20.1250.20">
    <property type="entry name" value="MFS general substrate transporter like domains"/>
    <property type="match status" value="1"/>
</dbReference>
<protein>
    <recommendedName>
        <fullName evidence="7">Major facilitator superfamily (MFS) profile domain-containing protein</fullName>
    </recommendedName>
</protein>
<dbReference type="Proteomes" id="UP001283361">
    <property type="component" value="Unassembled WGS sequence"/>
</dbReference>
<sequence>MAVTSGCLLQRAGAFHQRVASENSSRDLERRPDLEGLTVLSDTQTDILHHCTLDLTKVGDCDRINMAAIEDIYDEIGGLHLFQLLMIIWVYGIKFMIAWSTLMMSFGGFKPDYACIVHDHMNQSSLKYMNDTQLREQAEKGINNQTFLNVCDLNGTVCDQFHFFGTKRTVISEWDLVCDLKWMKPTFISIQFGGLLTGAILGGQSGDYFGRKKTLYGSYLLHTLLNVICAYSVNWQMFAAMRYFIGVMIGSVLVMIVPYPTEFFPLRWRHVIPSIPMWPVGLIFFSGVAWRLEDWAYLHLTCAALAVPGLLGYFYIPESARWLATRGRLDEAYAVLEKMARVNGKELPPTAMDTIKAISQEQSKGSEGKDYSYVDIFRTRTTGKITLIFAFKWNTLSMIVYGLSFAVTSFAGNLYLNMFLMNSIQLPAHLISFLFINRVGRRWTCLGFLTVTTLASFACVGIHLQAPKDLRDRLISALCLTAKLAVAGCWSASQTWVTESYPTVTRSLGYGFANMSSRVGAIIAPFLINLDQMPLLTFILMGSLTLISMVMTCFIPETRNKVMAETAIEVEMAVVRSEQRDDSQVTEKSKDHNIKEDMDKGKEFDLVSKKFPSSSSGSSSKPNLETEKGVSTFVFAEDDVVSKL</sequence>
<comment type="caution">
    <text evidence="8">The sequence shown here is derived from an EMBL/GenBank/DDBJ whole genome shotgun (WGS) entry which is preliminary data.</text>
</comment>
<evidence type="ECO:0000256" key="3">
    <source>
        <dbReference type="ARBA" id="ARBA00022989"/>
    </source>
</evidence>
<dbReference type="PROSITE" id="PS00217">
    <property type="entry name" value="SUGAR_TRANSPORT_2"/>
    <property type="match status" value="1"/>
</dbReference>
<dbReference type="AlphaFoldDB" id="A0AAE0ZV21"/>
<name>A0AAE0ZV21_9GAST</name>
<evidence type="ECO:0000259" key="7">
    <source>
        <dbReference type="PROSITE" id="PS50850"/>
    </source>
</evidence>
<dbReference type="Pfam" id="PF00083">
    <property type="entry name" value="Sugar_tr"/>
    <property type="match status" value="1"/>
</dbReference>
<evidence type="ECO:0000256" key="4">
    <source>
        <dbReference type="ARBA" id="ARBA00023136"/>
    </source>
</evidence>
<feature type="transmembrane region" description="Helical" evidence="6">
    <location>
        <begin position="443"/>
        <end position="464"/>
    </location>
</feature>
<feature type="transmembrane region" description="Helical" evidence="6">
    <location>
        <begin position="214"/>
        <end position="233"/>
    </location>
</feature>
<feature type="region of interest" description="Disordered" evidence="5">
    <location>
        <begin position="579"/>
        <end position="626"/>
    </location>
</feature>
<keyword evidence="4 6" id="KW-0472">Membrane</keyword>
<organism evidence="8 9">
    <name type="scientific">Elysia crispata</name>
    <name type="common">lettuce slug</name>
    <dbReference type="NCBI Taxonomy" id="231223"/>
    <lineage>
        <taxon>Eukaryota</taxon>
        <taxon>Metazoa</taxon>
        <taxon>Spiralia</taxon>
        <taxon>Lophotrochozoa</taxon>
        <taxon>Mollusca</taxon>
        <taxon>Gastropoda</taxon>
        <taxon>Heterobranchia</taxon>
        <taxon>Euthyneura</taxon>
        <taxon>Panpulmonata</taxon>
        <taxon>Sacoglossa</taxon>
        <taxon>Placobranchoidea</taxon>
        <taxon>Plakobranchidae</taxon>
        <taxon>Elysia</taxon>
    </lineage>
</organism>
<keyword evidence="2 6" id="KW-0812">Transmembrane</keyword>
<feature type="transmembrane region" description="Helical" evidence="6">
    <location>
        <begin position="239"/>
        <end position="259"/>
    </location>
</feature>